<evidence type="ECO:0000313" key="3">
    <source>
        <dbReference type="Proteomes" id="UP001341840"/>
    </source>
</evidence>
<keyword evidence="3" id="KW-1185">Reference proteome</keyword>
<evidence type="ECO:0000313" key="2">
    <source>
        <dbReference type="EMBL" id="MED6145128.1"/>
    </source>
</evidence>
<feature type="compositionally biased region" description="Polar residues" evidence="1">
    <location>
        <begin position="222"/>
        <end position="238"/>
    </location>
</feature>
<dbReference type="EMBL" id="JASCZI010090695">
    <property type="protein sequence ID" value="MED6145128.1"/>
    <property type="molecule type" value="Genomic_DNA"/>
</dbReference>
<comment type="caution">
    <text evidence="2">The sequence shown here is derived from an EMBL/GenBank/DDBJ whole genome shotgun (WGS) entry which is preliminary data.</text>
</comment>
<sequence>MEVSTAAATQDPAKSASTDPPTESAAYKEWRQNDLALQTWLAASITKPYQNKILDCRSFHEAWTTIQLYVDVTSRSRIQSFKSQMRGVKKREYYGFTASVMGRFGSNTVPEAEAFLIAFDEMLHRTKNPEVEVDEDEELDDYREDDVIHGNLQEPFVKFVGAVDMNYTPPSTQQTSQVPYSNSTPPPPPSNFHQPKAYVTAPPKQHDTTWYPDSGASHHVTNDPNNFINTQGPPDSNEQLLVGNGAATTATIDLDNNIVNETGSVLSDSPVITDSLGTSILISGIEICLPISRADSSSSNTHQMVTRSKARNSTPKVLKTEIVDLVNNLPRNVTQALACPHWKTAMDAEYHALQQSKT</sequence>
<dbReference type="Proteomes" id="UP001341840">
    <property type="component" value="Unassembled WGS sequence"/>
</dbReference>
<feature type="region of interest" description="Disordered" evidence="1">
    <location>
        <begin position="167"/>
        <end position="238"/>
    </location>
</feature>
<feature type="compositionally biased region" description="Polar residues" evidence="1">
    <location>
        <begin position="168"/>
        <end position="183"/>
    </location>
</feature>
<organism evidence="2 3">
    <name type="scientific">Stylosanthes scabra</name>
    <dbReference type="NCBI Taxonomy" id="79078"/>
    <lineage>
        <taxon>Eukaryota</taxon>
        <taxon>Viridiplantae</taxon>
        <taxon>Streptophyta</taxon>
        <taxon>Embryophyta</taxon>
        <taxon>Tracheophyta</taxon>
        <taxon>Spermatophyta</taxon>
        <taxon>Magnoliopsida</taxon>
        <taxon>eudicotyledons</taxon>
        <taxon>Gunneridae</taxon>
        <taxon>Pentapetalae</taxon>
        <taxon>rosids</taxon>
        <taxon>fabids</taxon>
        <taxon>Fabales</taxon>
        <taxon>Fabaceae</taxon>
        <taxon>Papilionoideae</taxon>
        <taxon>50 kb inversion clade</taxon>
        <taxon>dalbergioids sensu lato</taxon>
        <taxon>Dalbergieae</taxon>
        <taxon>Pterocarpus clade</taxon>
        <taxon>Stylosanthes</taxon>
    </lineage>
</organism>
<name>A0ABU6TB39_9FABA</name>
<gene>
    <name evidence="2" type="ORF">PIB30_022126</name>
</gene>
<reference evidence="2 3" key="1">
    <citation type="journal article" date="2023" name="Plants (Basel)">
        <title>Bridging the Gap: Combining Genomics and Transcriptomics Approaches to Understand Stylosanthes scabra, an Orphan Legume from the Brazilian Caatinga.</title>
        <authorList>
            <person name="Ferreira-Neto J.R.C."/>
            <person name="da Silva M.D."/>
            <person name="Binneck E."/>
            <person name="de Melo N.F."/>
            <person name="da Silva R.H."/>
            <person name="de Melo A.L.T.M."/>
            <person name="Pandolfi V."/>
            <person name="Bustamante F.O."/>
            <person name="Brasileiro-Vidal A.C."/>
            <person name="Benko-Iseppon A.M."/>
        </authorList>
    </citation>
    <scope>NUCLEOTIDE SEQUENCE [LARGE SCALE GENOMIC DNA]</scope>
    <source>
        <tissue evidence="2">Leaves</tissue>
    </source>
</reference>
<feature type="region of interest" description="Disordered" evidence="1">
    <location>
        <begin position="1"/>
        <end position="25"/>
    </location>
</feature>
<accession>A0ABU6TB39</accession>
<protein>
    <submittedName>
        <fullName evidence="2">Uncharacterized protein</fullName>
    </submittedName>
</protein>
<evidence type="ECO:0000256" key="1">
    <source>
        <dbReference type="SAM" id="MobiDB-lite"/>
    </source>
</evidence>
<proteinExistence type="predicted"/>